<comment type="caution">
    <text evidence="1">The sequence shown here is derived from an EMBL/GenBank/DDBJ whole genome shotgun (WGS) entry which is preliminary data.</text>
</comment>
<dbReference type="EMBL" id="JAVLSJ010000009">
    <property type="protein sequence ID" value="MDR9850176.1"/>
    <property type="molecule type" value="Genomic_DNA"/>
</dbReference>
<dbReference type="RefSeq" id="WP_121045715.1">
    <property type="nucleotide sequence ID" value="NZ_JAVLSJ010000009.1"/>
</dbReference>
<evidence type="ECO:0000313" key="1">
    <source>
        <dbReference type="EMBL" id="MDR9850176.1"/>
    </source>
</evidence>
<protein>
    <submittedName>
        <fullName evidence="1">Uncharacterized protein</fullName>
    </submittedName>
</protein>
<name>A0ABU2EPT5_9BURK</name>
<accession>A0ABU2EPT5</accession>
<evidence type="ECO:0000313" key="2">
    <source>
        <dbReference type="Proteomes" id="UP001246576"/>
    </source>
</evidence>
<organism evidence="1 2">
    <name type="scientific">Herbaspirillum huttiense subsp. lycopersici</name>
    <dbReference type="NCBI Taxonomy" id="3074428"/>
    <lineage>
        <taxon>Bacteria</taxon>
        <taxon>Pseudomonadati</taxon>
        <taxon>Pseudomonadota</taxon>
        <taxon>Betaproteobacteria</taxon>
        <taxon>Burkholderiales</taxon>
        <taxon>Oxalobacteraceae</taxon>
        <taxon>Herbaspirillum</taxon>
    </lineage>
</organism>
<gene>
    <name evidence="1" type="ORF">RI048_18235</name>
</gene>
<reference evidence="1" key="1">
    <citation type="submission" date="2023-09" db="EMBL/GenBank/DDBJ databases">
        <title>Description of first Herbaspirillum huttiense subsp. nephrolepsisexaltata and Herbaspirillum huttiense subsp. lycopersicon.</title>
        <authorList>
            <person name="Poudel M."/>
            <person name="Sharma A."/>
            <person name="Goss E."/>
            <person name="Tapia J.H."/>
            <person name="Harmon C.M."/>
            <person name="Jones J.B."/>
        </authorList>
    </citation>
    <scope>NUCLEOTIDE SEQUENCE</scope>
    <source>
        <strain evidence="1">SE1</strain>
    </source>
</reference>
<sequence length="267" mass="29904">MHGKHALAESAVTSEAIHLNIHESATSLKEAYPSRFKASQHPGNLQFFTAEWQASKPGKVIFDHGPQSFSIPSVLSVTGTASARFAAEHISQWSVNGGVSDAETISHDDARKQFTVLLHALSAAGWSKVIPISRPRLKGEQALAYALKNSGYPLDPSHDLSLAQWMRLADGTPWLFYADHVFLEIKLYRDPNRLDPDKSGAYFVTYSLTAQDAYLRGYVDDEKLDNWKMEFRKELPTLKQAREKKEAQLKNDNVTIDQAYQDPAVFQ</sequence>
<proteinExistence type="predicted"/>
<keyword evidence="2" id="KW-1185">Reference proteome</keyword>
<dbReference type="Proteomes" id="UP001246576">
    <property type="component" value="Unassembled WGS sequence"/>
</dbReference>